<dbReference type="SUPFAM" id="SSF53927">
    <property type="entry name" value="Cytidine deaminase-like"/>
    <property type="match status" value="1"/>
</dbReference>
<dbReference type="Proteomes" id="UP000295444">
    <property type="component" value="Unassembled WGS sequence"/>
</dbReference>
<name>A0A4R6SBG9_LABRH</name>
<evidence type="ECO:0000313" key="3">
    <source>
        <dbReference type="Proteomes" id="UP000295444"/>
    </source>
</evidence>
<dbReference type="Pfam" id="PF00383">
    <property type="entry name" value="dCMP_cyt_deam_1"/>
    <property type="match status" value="1"/>
</dbReference>
<dbReference type="PROSITE" id="PS51747">
    <property type="entry name" value="CYT_DCMP_DEAMINASES_2"/>
    <property type="match status" value="1"/>
</dbReference>
<protein>
    <submittedName>
        <fullName evidence="2">Diaminohydroxyphosphoribosylaminopyrimidine deaminase</fullName>
    </submittedName>
</protein>
<comment type="caution">
    <text evidence="2">The sequence shown here is derived from an EMBL/GenBank/DDBJ whole genome shotgun (WGS) entry which is preliminary data.</text>
</comment>
<organism evidence="2 3">
    <name type="scientific">Labedaea rhizosphaerae</name>
    <dbReference type="NCBI Taxonomy" id="598644"/>
    <lineage>
        <taxon>Bacteria</taxon>
        <taxon>Bacillati</taxon>
        <taxon>Actinomycetota</taxon>
        <taxon>Actinomycetes</taxon>
        <taxon>Pseudonocardiales</taxon>
        <taxon>Pseudonocardiaceae</taxon>
        <taxon>Labedaea</taxon>
    </lineage>
</organism>
<dbReference type="GO" id="GO:0008835">
    <property type="term" value="F:diaminohydroxyphosphoribosylaminopyrimidine deaminase activity"/>
    <property type="evidence" value="ECO:0007669"/>
    <property type="project" value="TreeGrafter"/>
</dbReference>
<dbReference type="OrthoDB" id="9800865at2"/>
<dbReference type="Gene3D" id="3.40.140.10">
    <property type="entry name" value="Cytidine Deaminase, domain 2"/>
    <property type="match status" value="1"/>
</dbReference>
<dbReference type="EMBL" id="SNXZ01000003">
    <property type="protein sequence ID" value="TDP97281.1"/>
    <property type="molecule type" value="Genomic_DNA"/>
</dbReference>
<feature type="domain" description="CMP/dCMP-type deaminase" evidence="1">
    <location>
        <begin position="1"/>
        <end position="124"/>
    </location>
</feature>
<dbReference type="PANTHER" id="PTHR11079:SF162">
    <property type="entry name" value="RIBOFLAVIN BIOSYNTHESIS PROTEIN PYRD, CHLOROPLASTIC"/>
    <property type="match status" value="1"/>
</dbReference>
<accession>A0A4R6SBG9</accession>
<evidence type="ECO:0000313" key="2">
    <source>
        <dbReference type="EMBL" id="TDP97281.1"/>
    </source>
</evidence>
<keyword evidence="3" id="KW-1185">Reference proteome</keyword>
<dbReference type="RefSeq" id="WP_133850506.1">
    <property type="nucleotide sequence ID" value="NZ_SNXZ01000003.1"/>
</dbReference>
<dbReference type="AlphaFoldDB" id="A0A4R6SBG9"/>
<dbReference type="PANTHER" id="PTHR11079">
    <property type="entry name" value="CYTOSINE DEAMINASE FAMILY MEMBER"/>
    <property type="match status" value="1"/>
</dbReference>
<dbReference type="InterPro" id="IPR016193">
    <property type="entry name" value="Cytidine_deaminase-like"/>
</dbReference>
<evidence type="ECO:0000259" key="1">
    <source>
        <dbReference type="PROSITE" id="PS51747"/>
    </source>
</evidence>
<gene>
    <name evidence="2" type="ORF">EV186_103244</name>
</gene>
<reference evidence="2 3" key="1">
    <citation type="submission" date="2019-03" db="EMBL/GenBank/DDBJ databases">
        <title>Genomic Encyclopedia of Type Strains, Phase IV (KMG-IV): sequencing the most valuable type-strain genomes for metagenomic binning, comparative biology and taxonomic classification.</title>
        <authorList>
            <person name="Goeker M."/>
        </authorList>
    </citation>
    <scope>NUCLEOTIDE SEQUENCE [LARGE SCALE GENOMIC DNA]</scope>
    <source>
        <strain evidence="2 3">DSM 45361</strain>
    </source>
</reference>
<sequence length="143" mass="14894">MDDRELLAAAVALAEQCPPSMTAFSVGAIIAAPDGTVLATGYSRQHDSLDHAEEAALAQVDADLAGATIYSSLEPCGRRASRPHTCAELILASPIRRVVFAMREPATFVEATGANLLRAAGCAVVELPDLADGVRRTNAHLLG</sequence>
<proteinExistence type="predicted"/>
<dbReference type="InterPro" id="IPR002125">
    <property type="entry name" value="CMP_dCMP_dom"/>
</dbReference>